<dbReference type="Gene3D" id="3.60.10.10">
    <property type="entry name" value="Endonuclease/exonuclease/phosphatase"/>
    <property type="match status" value="1"/>
</dbReference>
<gene>
    <name evidence="3" type="ORF">F7O44_07045</name>
</gene>
<dbReference type="EMBL" id="WLZY01000002">
    <property type="protein sequence ID" value="NDL56826.1"/>
    <property type="molecule type" value="Genomic_DNA"/>
</dbReference>
<accession>A0A7K3M0K6</accession>
<dbReference type="PANTHER" id="PTHR14859">
    <property type="entry name" value="CALCOFLUOR WHITE HYPERSENSITIVE PROTEIN PRECURSOR"/>
    <property type="match status" value="1"/>
</dbReference>
<dbReference type="Proteomes" id="UP000460435">
    <property type="component" value="Unassembled WGS sequence"/>
</dbReference>
<evidence type="ECO:0000256" key="1">
    <source>
        <dbReference type="SAM" id="SignalP"/>
    </source>
</evidence>
<dbReference type="Pfam" id="PF03372">
    <property type="entry name" value="Exo_endo_phos"/>
    <property type="match status" value="1"/>
</dbReference>
<evidence type="ECO:0000259" key="2">
    <source>
        <dbReference type="Pfam" id="PF03372"/>
    </source>
</evidence>
<organism evidence="3 4">
    <name type="scientific">Phytoactinopolyspora mesophila</name>
    <dbReference type="NCBI Taxonomy" id="2650750"/>
    <lineage>
        <taxon>Bacteria</taxon>
        <taxon>Bacillati</taxon>
        <taxon>Actinomycetota</taxon>
        <taxon>Actinomycetes</taxon>
        <taxon>Jiangellales</taxon>
        <taxon>Jiangellaceae</taxon>
        <taxon>Phytoactinopolyspora</taxon>
    </lineage>
</organism>
<keyword evidence="1" id="KW-0732">Signal</keyword>
<dbReference type="GO" id="GO:0006506">
    <property type="term" value="P:GPI anchor biosynthetic process"/>
    <property type="evidence" value="ECO:0007669"/>
    <property type="project" value="TreeGrafter"/>
</dbReference>
<name>A0A7K3M0K6_9ACTN</name>
<dbReference type="GO" id="GO:0016787">
    <property type="term" value="F:hydrolase activity"/>
    <property type="evidence" value="ECO:0007669"/>
    <property type="project" value="UniProtKB-KW"/>
</dbReference>
<keyword evidence="3" id="KW-0378">Hydrolase</keyword>
<dbReference type="RefSeq" id="WP_162449529.1">
    <property type="nucleotide sequence ID" value="NZ_WLZY01000002.1"/>
</dbReference>
<comment type="caution">
    <text evidence="3">The sequence shown here is derived from an EMBL/GenBank/DDBJ whole genome shotgun (WGS) entry which is preliminary data.</text>
</comment>
<dbReference type="AlphaFoldDB" id="A0A7K3M0K6"/>
<protein>
    <submittedName>
        <fullName evidence="3">Metal-dependent hydrolase</fullName>
    </submittedName>
</protein>
<proteinExistence type="predicted"/>
<dbReference type="GO" id="GO:0016020">
    <property type="term" value="C:membrane"/>
    <property type="evidence" value="ECO:0007669"/>
    <property type="project" value="GOC"/>
</dbReference>
<dbReference type="InterPro" id="IPR051916">
    <property type="entry name" value="GPI-anchor_lipid_remodeler"/>
</dbReference>
<keyword evidence="4" id="KW-1185">Reference proteome</keyword>
<evidence type="ECO:0000313" key="3">
    <source>
        <dbReference type="EMBL" id="NDL56826.1"/>
    </source>
</evidence>
<dbReference type="SUPFAM" id="SSF56219">
    <property type="entry name" value="DNase I-like"/>
    <property type="match status" value="1"/>
</dbReference>
<dbReference type="InterPro" id="IPR005135">
    <property type="entry name" value="Endo/exonuclease/phosphatase"/>
</dbReference>
<feature type="signal peptide" evidence="1">
    <location>
        <begin position="1"/>
        <end position="24"/>
    </location>
</feature>
<sequence>MRLTQVLRLAAVAALAAGTALGTAATAVTTTADTSDSSPSQAPDRAARVMSFNIQHGVGLDGRLDLQRIADVIETEDADIIGLQEVDRHWSERSDFVDQAAWLARELNMHVVYGANLDRDPFNPGEPRRQYGTAILSNAPILEWDNTDLPRYEGHEQRGLLRARIVVRGVPLQVYNTHLQHNDADERMEQVEAIKGLIGTPDDSVILLGDLNARPDAPEIAAILENLVDTWEDAGLGDGYTYPSDGPDRRIDYVLRSDDVITRTAAVVATDASDHLPVYADVLLPGSKVGVGRRG</sequence>
<feature type="domain" description="Endonuclease/exonuclease/phosphatase" evidence="2">
    <location>
        <begin position="50"/>
        <end position="275"/>
    </location>
</feature>
<feature type="chain" id="PRO_5038700574" evidence="1">
    <location>
        <begin position="25"/>
        <end position="295"/>
    </location>
</feature>
<dbReference type="InterPro" id="IPR036691">
    <property type="entry name" value="Endo/exonu/phosph_ase_sf"/>
</dbReference>
<dbReference type="PANTHER" id="PTHR14859:SF15">
    <property type="entry name" value="ENDONUCLEASE_EXONUCLEASE_PHOSPHATASE DOMAIN-CONTAINING PROTEIN"/>
    <property type="match status" value="1"/>
</dbReference>
<reference evidence="3 4" key="1">
    <citation type="submission" date="2019-11" db="EMBL/GenBank/DDBJ databases">
        <authorList>
            <person name="Li X.-J."/>
            <person name="Feng X.-M."/>
        </authorList>
    </citation>
    <scope>NUCLEOTIDE SEQUENCE [LARGE SCALE GENOMIC DNA]</scope>
    <source>
        <strain evidence="3 4">XMNu-373</strain>
    </source>
</reference>
<evidence type="ECO:0000313" key="4">
    <source>
        <dbReference type="Proteomes" id="UP000460435"/>
    </source>
</evidence>